<gene>
    <name evidence="1" type="ORF">QAD02_010939</name>
</gene>
<protein>
    <submittedName>
        <fullName evidence="1">Uncharacterized protein</fullName>
    </submittedName>
</protein>
<accession>A0ACC2NWB5</accession>
<organism evidence="1 2">
    <name type="scientific">Eretmocerus hayati</name>
    <dbReference type="NCBI Taxonomy" id="131215"/>
    <lineage>
        <taxon>Eukaryota</taxon>
        <taxon>Metazoa</taxon>
        <taxon>Ecdysozoa</taxon>
        <taxon>Arthropoda</taxon>
        <taxon>Hexapoda</taxon>
        <taxon>Insecta</taxon>
        <taxon>Pterygota</taxon>
        <taxon>Neoptera</taxon>
        <taxon>Endopterygota</taxon>
        <taxon>Hymenoptera</taxon>
        <taxon>Apocrita</taxon>
        <taxon>Proctotrupomorpha</taxon>
        <taxon>Chalcidoidea</taxon>
        <taxon>Aphelinidae</taxon>
        <taxon>Aphelininae</taxon>
        <taxon>Eretmocerus</taxon>
    </lineage>
</organism>
<evidence type="ECO:0000313" key="1">
    <source>
        <dbReference type="EMBL" id="KAJ8675153.1"/>
    </source>
</evidence>
<reference evidence="1" key="1">
    <citation type="submission" date="2023-04" db="EMBL/GenBank/DDBJ databases">
        <title>A chromosome-level genome assembly of the parasitoid wasp Eretmocerus hayati.</title>
        <authorList>
            <person name="Zhong Y."/>
            <person name="Liu S."/>
            <person name="Liu Y."/>
        </authorList>
    </citation>
    <scope>NUCLEOTIDE SEQUENCE</scope>
    <source>
        <strain evidence="1">ZJU_SS_LIU_2023</strain>
    </source>
</reference>
<name>A0ACC2NWB5_9HYME</name>
<feature type="non-terminal residue" evidence="1">
    <location>
        <position position="252"/>
    </location>
</feature>
<proteinExistence type="predicted"/>
<evidence type="ECO:0000313" key="2">
    <source>
        <dbReference type="Proteomes" id="UP001239111"/>
    </source>
</evidence>
<sequence length="252" mass="29064">HFISKLSQDLRGPSPISSCLSLPYFAVYPISIPCAKDQPFLFGALYAWQTYTIICLGAVFIGIDCLLISSTSHASGQLAAIGQNLRRLQPGRELIHHKILLTANKDGKLMCRRCCLCLGCLIEWHARVLRYCKLIDETYNLLLLTEFMGSTFQFCFHSYSTILHSSRKNVIGFSSFFIYLILFNFRFYMYCNMCDKIAELGEKIKYSLYETEWYNFRAESVRSMMLCMLRANSPIKITAGKFFQLNRISYKN</sequence>
<dbReference type="Proteomes" id="UP001239111">
    <property type="component" value="Chromosome 2"/>
</dbReference>
<dbReference type="EMBL" id="CM056742">
    <property type="protein sequence ID" value="KAJ8675153.1"/>
    <property type="molecule type" value="Genomic_DNA"/>
</dbReference>
<comment type="caution">
    <text evidence="1">The sequence shown here is derived from an EMBL/GenBank/DDBJ whole genome shotgun (WGS) entry which is preliminary data.</text>
</comment>
<keyword evidence="2" id="KW-1185">Reference proteome</keyword>
<feature type="non-terminal residue" evidence="1">
    <location>
        <position position="1"/>
    </location>
</feature>